<dbReference type="EMBL" id="CP133612">
    <property type="protein sequence ID" value="WMV12818.1"/>
    <property type="molecule type" value="Genomic_DNA"/>
</dbReference>
<sequence>MCSVWKTIRRMWPDFSAKVTFRVGNGLKTSFWNETWLGDVNLRILFPDLYIISLQQNDTIAQMWSPQGWDLMFRRALNDWEVGRVADLLHALNLFPGTVTEPDKPVWRLHSRGVFTVKSCYWERNTNHFLTTVWPWKLIWKIKVPLKVACFTWLVIRRACLTHEVLQRRGIQICSKCYMCGQKTEVNGHLFLHCKIATDLWNMFVFILGVNWTMPRTTFEVLTHWQGIGKRGSKEDWWKNIPACIWWTLWKEMNGRCYEGKALNLYCPRYRCSILGMRGGVEVPHRLCEEKILFYGLRQSSAHELDFGVELGPNFIIKAVAQGVKQCCEWPSPFAFGDKARHYRLSAASHDPFESRVELLRDCCQASVSENYGGSFYIASVTE</sequence>
<dbReference type="AlphaFoldDB" id="A0AAF0TD92"/>
<accession>A0AAF0TD92</accession>
<name>A0AAF0TD92_SOLVR</name>
<proteinExistence type="predicted"/>
<evidence type="ECO:0000313" key="3">
    <source>
        <dbReference type="Proteomes" id="UP001234989"/>
    </source>
</evidence>
<dbReference type="PANTHER" id="PTHR36617:SF16">
    <property type="entry name" value="OS04G0516500 PROTEIN"/>
    <property type="match status" value="1"/>
</dbReference>
<dbReference type="Pfam" id="PF13966">
    <property type="entry name" value="zf-RVT"/>
    <property type="match status" value="1"/>
</dbReference>
<dbReference type="InterPro" id="IPR026960">
    <property type="entry name" value="RVT-Znf"/>
</dbReference>
<evidence type="ECO:0000313" key="2">
    <source>
        <dbReference type="EMBL" id="WMV12818.1"/>
    </source>
</evidence>
<dbReference type="PANTHER" id="PTHR36617">
    <property type="entry name" value="PROTEIN, PUTATIVE-RELATED"/>
    <property type="match status" value="1"/>
</dbReference>
<organism evidence="2 3">
    <name type="scientific">Solanum verrucosum</name>
    <dbReference type="NCBI Taxonomy" id="315347"/>
    <lineage>
        <taxon>Eukaryota</taxon>
        <taxon>Viridiplantae</taxon>
        <taxon>Streptophyta</taxon>
        <taxon>Embryophyta</taxon>
        <taxon>Tracheophyta</taxon>
        <taxon>Spermatophyta</taxon>
        <taxon>Magnoliopsida</taxon>
        <taxon>eudicotyledons</taxon>
        <taxon>Gunneridae</taxon>
        <taxon>Pentapetalae</taxon>
        <taxon>asterids</taxon>
        <taxon>lamiids</taxon>
        <taxon>Solanales</taxon>
        <taxon>Solanaceae</taxon>
        <taxon>Solanoideae</taxon>
        <taxon>Solaneae</taxon>
        <taxon>Solanum</taxon>
    </lineage>
</organism>
<keyword evidence="3" id="KW-1185">Reference proteome</keyword>
<gene>
    <name evidence="2" type="ORF">MTR67_006203</name>
</gene>
<feature type="domain" description="Reverse transcriptase zinc-binding" evidence="1">
    <location>
        <begin position="115"/>
        <end position="201"/>
    </location>
</feature>
<reference evidence="2" key="1">
    <citation type="submission" date="2023-08" db="EMBL/GenBank/DDBJ databases">
        <title>A de novo genome assembly of Solanum verrucosum Schlechtendal, a Mexican diploid species geographically isolated from the other diploid A-genome species in potato relatives.</title>
        <authorList>
            <person name="Hosaka K."/>
        </authorList>
    </citation>
    <scope>NUCLEOTIDE SEQUENCE</scope>
    <source>
        <tissue evidence="2">Young leaves</tissue>
    </source>
</reference>
<evidence type="ECO:0000259" key="1">
    <source>
        <dbReference type="Pfam" id="PF13966"/>
    </source>
</evidence>
<dbReference type="Proteomes" id="UP001234989">
    <property type="component" value="Chromosome 1"/>
</dbReference>
<protein>
    <recommendedName>
        <fullName evidence="1">Reverse transcriptase zinc-binding domain-containing protein</fullName>
    </recommendedName>
</protein>